<organism evidence="1 2">
    <name type="scientific">Favolaschia claudopus</name>
    <dbReference type="NCBI Taxonomy" id="2862362"/>
    <lineage>
        <taxon>Eukaryota</taxon>
        <taxon>Fungi</taxon>
        <taxon>Dikarya</taxon>
        <taxon>Basidiomycota</taxon>
        <taxon>Agaricomycotina</taxon>
        <taxon>Agaricomycetes</taxon>
        <taxon>Agaricomycetidae</taxon>
        <taxon>Agaricales</taxon>
        <taxon>Marasmiineae</taxon>
        <taxon>Mycenaceae</taxon>
        <taxon>Favolaschia</taxon>
    </lineage>
</organism>
<name>A0AAW0BAI3_9AGAR</name>
<comment type="caution">
    <text evidence="1">The sequence shown here is derived from an EMBL/GenBank/DDBJ whole genome shotgun (WGS) entry which is preliminary data.</text>
</comment>
<keyword evidence="2" id="KW-1185">Reference proteome</keyword>
<dbReference type="EMBL" id="JAWWNJ010000037">
    <property type="protein sequence ID" value="KAK7022251.1"/>
    <property type="molecule type" value="Genomic_DNA"/>
</dbReference>
<proteinExistence type="predicted"/>
<protein>
    <submittedName>
        <fullName evidence="1">Uncharacterized protein</fullName>
    </submittedName>
</protein>
<dbReference type="AlphaFoldDB" id="A0AAW0BAI3"/>
<gene>
    <name evidence="1" type="ORF">R3P38DRAFT_2780312</name>
</gene>
<evidence type="ECO:0000313" key="1">
    <source>
        <dbReference type="EMBL" id="KAK7022251.1"/>
    </source>
</evidence>
<accession>A0AAW0BAI3</accession>
<evidence type="ECO:0000313" key="2">
    <source>
        <dbReference type="Proteomes" id="UP001362999"/>
    </source>
</evidence>
<sequence length="344" mass="38593">MDGHHSTDSFKSKYSASHPERVAHNELIWSRDQTRSQRACGGIRVLSHRYSAQRGTGTTENSASIRVHTETFAPRGLQVGMLVVLVRLQEDLGVIRISIGPEDIYTADIANMKDAALTVPAVRNVQSSLAHIHYSLHVCYTRQRLCGSLNVNAVKTFLKFIDEQDTLPPPRLRILRYYSLSLRRDLFKAAPEPTGGWGIHTYRRVLPALCVLMWITGYSSRASTGRFRDEVLPRSRKKVAGGVSSSAFCYVFQINGEGAEARIEPGTIVRGGVEVEFHRRGSQNSPRKHTQLYPTFYLAYSTVQFCHTDLFDELRSSSDHATSMRPIDLVSTVLCWRGLTQQPG</sequence>
<dbReference type="Proteomes" id="UP001362999">
    <property type="component" value="Unassembled WGS sequence"/>
</dbReference>
<reference evidence="1 2" key="1">
    <citation type="journal article" date="2024" name="J Genomics">
        <title>Draft genome sequencing and assembly of Favolaschia claudopus CIRM-BRFM 2984 isolated from oak limbs.</title>
        <authorList>
            <person name="Navarro D."/>
            <person name="Drula E."/>
            <person name="Chaduli D."/>
            <person name="Cazenave R."/>
            <person name="Ahrendt S."/>
            <person name="Wang J."/>
            <person name="Lipzen A."/>
            <person name="Daum C."/>
            <person name="Barry K."/>
            <person name="Grigoriev I.V."/>
            <person name="Favel A."/>
            <person name="Rosso M.N."/>
            <person name="Martin F."/>
        </authorList>
    </citation>
    <scope>NUCLEOTIDE SEQUENCE [LARGE SCALE GENOMIC DNA]</scope>
    <source>
        <strain evidence="1 2">CIRM-BRFM 2984</strain>
    </source>
</reference>